<dbReference type="OMA" id="MICINIR"/>
<feature type="compositionally biased region" description="Polar residues" evidence="1">
    <location>
        <begin position="300"/>
        <end position="312"/>
    </location>
</feature>
<protein>
    <submittedName>
        <fullName evidence="2">Uncharacterized protein</fullName>
    </submittedName>
</protein>
<dbReference type="HOGENOM" id="CLU_040375_0_0_1"/>
<feature type="compositionally biased region" description="Low complexity" evidence="1">
    <location>
        <begin position="281"/>
        <end position="299"/>
    </location>
</feature>
<dbReference type="AlphaFoldDB" id="B8B1M7"/>
<name>B8B1M7_ORYSI</name>
<keyword evidence="3" id="KW-1185">Reference proteome</keyword>
<accession>B8B1M7</accession>
<evidence type="ECO:0000256" key="1">
    <source>
        <dbReference type="SAM" id="MobiDB-lite"/>
    </source>
</evidence>
<dbReference type="PANTHER" id="PTHR31033">
    <property type="entry name" value="PROTEIN, PUTATIVE-RELATED"/>
    <property type="match status" value="1"/>
</dbReference>
<sequence>MICINIRNTLRSECNSRREVGLPHDYCPLPPPSIDPEFLTSRRSNHPSRPLFPAFADVVLVCTLKVGEDISRFCHAVQQQDGSEEGQRGMRVVVGLMVSSQRERRGSSYSNGSGSDDGDGGGDSDTTSTLSRKRPSSVVQGYALFLRPFRKSSLLKASQEYFSGRPNVERCPFLRNINGATTFSFSSALPVAARGAKGPIFEDGPGFDSAFKLFHGRDGIVPLSGKSYVPDENNSESVDAKPEPALPFNPLAARAATISLSAFGPFGFNFFNGKGKRQNKKLNNLNQSNKKPSNPNQNSMKQKGGNSSSHEAMSNEWLENGQCPLARSYRAMSGILPLVAKALQPPAGVKLKCPPAVVAVRAALARTELVKSLRPQPLPAKMVAIALLGMAANIPLGVWREHTKKFSPQWFAAVHAAVPFIGMLRKSVNMPKTAMAFTIAASIVGQTIGSRAERIRLKALAAKSDADSTTVADMYPNKTGNCSDTEGKAWDPLAMKMMAGRASGGAAAPTPSMCF</sequence>
<evidence type="ECO:0000313" key="3">
    <source>
        <dbReference type="Proteomes" id="UP000007015"/>
    </source>
</evidence>
<dbReference type="EMBL" id="CM000131">
    <property type="protein sequence ID" value="EEC79879.1"/>
    <property type="molecule type" value="Genomic_DNA"/>
</dbReference>
<feature type="region of interest" description="Disordered" evidence="1">
    <location>
        <begin position="277"/>
        <end position="313"/>
    </location>
</feature>
<reference evidence="2 3" key="1">
    <citation type="journal article" date="2005" name="PLoS Biol.">
        <title>The genomes of Oryza sativa: a history of duplications.</title>
        <authorList>
            <person name="Yu J."/>
            <person name="Wang J."/>
            <person name="Lin W."/>
            <person name="Li S."/>
            <person name="Li H."/>
            <person name="Zhou J."/>
            <person name="Ni P."/>
            <person name="Dong W."/>
            <person name="Hu S."/>
            <person name="Zeng C."/>
            <person name="Zhang J."/>
            <person name="Zhang Y."/>
            <person name="Li R."/>
            <person name="Xu Z."/>
            <person name="Li S."/>
            <person name="Li X."/>
            <person name="Zheng H."/>
            <person name="Cong L."/>
            <person name="Lin L."/>
            <person name="Yin J."/>
            <person name="Geng J."/>
            <person name="Li G."/>
            <person name="Shi J."/>
            <person name="Liu J."/>
            <person name="Lv H."/>
            <person name="Li J."/>
            <person name="Wang J."/>
            <person name="Deng Y."/>
            <person name="Ran L."/>
            <person name="Shi X."/>
            <person name="Wang X."/>
            <person name="Wu Q."/>
            <person name="Li C."/>
            <person name="Ren X."/>
            <person name="Wang J."/>
            <person name="Wang X."/>
            <person name="Li D."/>
            <person name="Liu D."/>
            <person name="Zhang X."/>
            <person name="Ji Z."/>
            <person name="Zhao W."/>
            <person name="Sun Y."/>
            <person name="Zhang Z."/>
            <person name="Bao J."/>
            <person name="Han Y."/>
            <person name="Dong L."/>
            <person name="Ji J."/>
            <person name="Chen P."/>
            <person name="Wu S."/>
            <person name="Liu J."/>
            <person name="Xiao Y."/>
            <person name="Bu D."/>
            <person name="Tan J."/>
            <person name="Yang L."/>
            <person name="Ye C."/>
            <person name="Zhang J."/>
            <person name="Xu J."/>
            <person name="Zhou Y."/>
            <person name="Yu Y."/>
            <person name="Zhang B."/>
            <person name="Zhuang S."/>
            <person name="Wei H."/>
            <person name="Liu B."/>
            <person name="Lei M."/>
            <person name="Yu H."/>
            <person name="Li Y."/>
            <person name="Xu H."/>
            <person name="Wei S."/>
            <person name="He X."/>
            <person name="Fang L."/>
            <person name="Zhang Z."/>
            <person name="Zhang Y."/>
            <person name="Huang X."/>
            <person name="Su Z."/>
            <person name="Tong W."/>
            <person name="Li J."/>
            <person name="Tong Z."/>
            <person name="Li S."/>
            <person name="Ye J."/>
            <person name="Wang L."/>
            <person name="Fang L."/>
            <person name="Lei T."/>
            <person name="Chen C."/>
            <person name="Chen H."/>
            <person name="Xu Z."/>
            <person name="Li H."/>
            <person name="Huang H."/>
            <person name="Zhang F."/>
            <person name="Xu H."/>
            <person name="Li N."/>
            <person name="Zhao C."/>
            <person name="Li S."/>
            <person name="Dong L."/>
            <person name="Huang Y."/>
            <person name="Li L."/>
            <person name="Xi Y."/>
            <person name="Qi Q."/>
            <person name="Li W."/>
            <person name="Zhang B."/>
            <person name="Hu W."/>
            <person name="Zhang Y."/>
            <person name="Tian X."/>
            <person name="Jiao Y."/>
            <person name="Liang X."/>
            <person name="Jin J."/>
            <person name="Gao L."/>
            <person name="Zheng W."/>
            <person name="Hao B."/>
            <person name="Liu S."/>
            <person name="Wang W."/>
            <person name="Yuan L."/>
            <person name="Cao M."/>
            <person name="McDermott J."/>
            <person name="Samudrala R."/>
            <person name="Wang J."/>
            <person name="Wong G.K."/>
            <person name="Yang H."/>
        </authorList>
    </citation>
    <scope>NUCLEOTIDE SEQUENCE [LARGE SCALE GENOMIC DNA]</scope>
    <source>
        <strain evidence="3">cv. 93-11</strain>
    </source>
</reference>
<dbReference type="GO" id="GO:0009507">
    <property type="term" value="C:chloroplast"/>
    <property type="evidence" value="ECO:0007669"/>
    <property type="project" value="TreeGrafter"/>
</dbReference>
<dbReference type="Gramene" id="BGIOSGA022057-TA">
    <property type="protein sequence ID" value="BGIOSGA022057-PA"/>
    <property type="gene ID" value="BGIOSGA022057"/>
</dbReference>
<evidence type="ECO:0000313" key="2">
    <source>
        <dbReference type="EMBL" id="EEC79879.1"/>
    </source>
</evidence>
<gene>
    <name evidence="2" type="ORF">OsI_21385</name>
</gene>
<proteinExistence type="predicted"/>
<dbReference type="Proteomes" id="UP000007015">
    <property type="component" value="Chromosome 6"/>
</dbReference>
<organism evidence="2 3">
    <name type="scientific">Oryza sativa subsp. indica</name>
    <name type="common">Rice</name>
    <dbReference type="NCBI Taxonomy" id="39946"/>
    <lineage>
        <taxon>Eukaryota</taxon>
        <taxon>Viridiplantae</taxon>
        <taxon>Streptophyta</taxon>
        <taxon>Embryophyta</taxon>
        <taxon>Tracheophyta</taxon>
        <taxon>Spermatophyta</taxon>
        <taxon>Magnoliopsida</taxon>
        <taxon>Liliopsida</taxon>
        <taxon>Poales</taxon>
        <taxon>Poaceae</taxon>
        <taxon>BOP clade</taxon>
        <taxon>Oryzoideae</taxon>
        <taxon>Oryzeae</taxon>
        <taxon>Oryzinae</taxon>
        <taxon>Oryza</taxon>
        <taxon>Oryza sativa</taxon>
    </lineage>
</organism>
<dbReference type="PANTHER" id="PTHR31033:SF18">
    <property type="entry name" value="OS06G0115800 PROTEIN"/>
    <property type="match status" value="1"/>
</dbReference>
<feature type="region of interest" description="Disordered" evidence="1">
    <location>
        <begin position="100"/>
        <end position="134"/>
    </location>
</feature>